<evidence type="ECO:0000256" key="1">
    <source>
        <dbReference type="SAM" id="MobiDB-lite"/>
    </source>
</evidence>
<feature type="compositionally biased region" description="Polar residues" evidence="1">
    <location>
        <begin position="420"/>
        <end position="445"/>
    </location>
</feature>
<feature type="compositionally biased region" description="Basic and acidic residues" evidence="1">
    <location>
        <begin position="595"/>
        <end position="610"/>
    </location>
</feature>
<gene>
    <name evidence="2" type="ORF">LTR25_009762</name>
</gene>
<comment type="caution">
    <text evidence="2">The sequence shown here is derived from an EMBL/GenBank/DDBJ whole genome shotgun (WGS) entry which is preliminary data.</text>
</comment>
<feature type="compositionally biased region" description="Polar residues" evidence="1">
    <location>
        <begin position="614"/>
        <end position="626"/>
    </location>
</feature>
<feature type="compositionally biased region" description="Gly residues" evidence="1">
    <location>
        <begin position="211"/>
        <end position="220"/>
    </location>
</feature>
<feature type="compositionally biased region" description="Basic and acidic residues" evidence="1">
    <location>
        <begin position="753"/>
        <end position="878"/>
    </location>
</feature>
<feature type="compositionally biased region" description="Polar residues" evidence="1">
    <location>
        <begin position="517"/>
        <end position="547"/>
    </location>
</feature>
<feature type="compositionally biased region" description="Basic and acidic residues" evidence="1">
    <location>
        <begin position="925"/>
        <end position="941"/>
    </location>
</feature>
<dbReference type="AlphaFoldDB" id="A0AAV9PWW6"/>
<evidence type="ECO:0000313" key="3">
    <source>
        <dbReference type="Proteomes" id="UP001345827"/>
    </source>
</evidence>
<feature type="compositionally biased region" description="Polar residues" evidence="1">
    <location>
        <begin position="1020"/>
        <end position="1034"/>
    </location>
</feature>
<feature type="compositionally biased region" description="Basic and acidic residues" evidence="1">
    <location>
        <begin position="717"/>
        <end position="736"/>
    </location>
</feature>
<feature type="compositionally biased region" description="Gly residues" evidence="1">
    <location>
        <begin position="279"/>
        <end position="297"/>
    </location>
</feature>
<sequence>MDKLRSVLQPHSSSNKEDPESTTSPSGPSGRVTGQGSHFAREEETTSSGYLPGTDAKQSAGTTSGENIGTAAIGETSTYSSHNLRRGDPIGNVADTSSNDPATYRMPEHTYGSSNTGVPAGAASTAASLAFNKDQDSSHIPGAFPDDDTSTSDSARGAASAAASGMTGTQSRREPSEMTGTQSEREPYGMTGTQSGKEPYGSRGLEAATGGAAGIGGSSGLGQDLSSGRGNTLAGTAGEREPYSSRAPEGFEGMTGGAAGTEAERDPYGSGSSELESGTHGGAGTIGSSGLGQGLSTGGDDTATETETHQHPFTSSGLGTAHDATTIAPSGQTPSAYPADRTGDYSYSTAEGSRAPYETGPSQSSTTNTSTATEEPKHSGTFGKILGGLGLGAAAGGATGAATRERESDKPGVVSEARDQPTTTTGLSSYNMPTRSEPTTRSEQSPSHHRKESIPTTAYPAGQQSPAPISSPVGGTTAAADEAERKDHTGRNVGMAGAGLGAGALGAHEYEKHRSQPGDTTKYSNAPFGQQTTSEAPYAPATSSTGTARDIDRKPVASTPYTDSAPEKESRGYGKTATAAGLGAGAAGAGAYAMENERNRPETGDLRADKPYSGSGTAAQHSTGATQMPFREKTTTSHTAGASAERARDTAPATQADDRHTGRDAALASAAGTGAGAYGAHEYEKNRAEQEPLTSRHEPVPSTKETRTTAPAATSEKTARTDSTAEREHDKSHTGRDAALVGAAGAGAGAYGMHEHNQHEAEEAEARRQKDLAEQEEARQRQYEKDQKAAEKLAHKEEKQHEKDIKKDHKLAAKEEKKHQKEIEKENKHHEKEVEKENKHHEKEVAAAETEHHKQLEKEEKARREAEEAERHRHEKEGVAAAAAGTGAAAYGVHEHDKNRDTQQLPSKHEQDSAGEGRPAVVSDETGHNVLHKDPPQEKKPGFFKRIFKRRKNKDTGLDEDYSTDEEDHTHHGRHAAEAGAVGAGAGAGVAGAEATHHGHHEPGTATSTTTSTDHHLSSYEEQTGGLQKPSYNPFSKRDHTGATPVTATHGADSNLGAGVGTHQYDGSYETRPVGASTGMRETGPAGAGTAGMHDTTTSAEAGTGTGTYATRPTETAAATSGAIDPENIGGIGGR</sequence>
<evidence type="ECO:0000313" key="2">
    <source>
        <dbReference type="EMBL" id="KAK5529514.1"/>
    </source>
</evidence>
<feature type="compositionally biased region" description="Low complexity" evidence="1">
    <location>
        <begin position="21"/>
        <end position="30"/>
    </location>
</feature>
<feature type="compositionally biased region" description="Basic and acidic residues" evidence="1">
    <location>
        <begin position="681"/>
        <end position="707"/>
    </location>
</feature>
<proteinExistence type="predicted"/>
<dbReference type="Proteomes" id="UP001345827">
    <property type="component" value="Unassembled WGS sequence"/>
</dbReference>
<feature type="compositionally biased region" description="Acidic residues" evidence="1">
    <location>
        <begin position="958"/>
        <end position="967"/>
    </location>
</feature>
<feature type="compositionally biased region" description="Basic residues" evidence="1">
    <location>
        <begin position="942"/>
        <end position="953"/>
    </location>
</feature>
<keyword evidence="3" id="KW-1185">Reference proteome</keyword>
<feature type="region of interest" description="Disordered" evidence="1">
    <location>
        <begin position="1085"/>
        <end position="1135"/>
    </location>
</feature>
<feature type="compositionally biased region" description="Basic and acidic residues" evidence="1">
    <location>
        <begin position="893"/>
        <end position="912"/>
    </location>
</feature>
<accession>A0AAV9PWW6</accession>
<reference evidence="2 3" key="1">
    <citation type="submission" date="2023-06" db="EMBL/GenBank/DDBJ databases">
        <title>Black Yeasts Isolated from many extreme environments.</title>
        <authorList>
            <person name="Coleine C."/>
            <person name="Stajich J.E."/>
            <person name="Selbmann L."/>
        </authorList>
    </citation>
    <scope>NUCLEOTIDE SEQUENCE [LARGE SCALE GENOMIC DNA]</scope>
    <source>
        <strain evidence="2 3">CCFEE 5887</strain>
    </source>
</reference>
<feature type="compositionally biased region" description="Low complexity" evidence="1">
    <location>
        <begin position="879"/>
        <end position="892"/>
    </location>
</feature>
<dbReference type="EMBL" id="JAXLQG010000022">
    <property type="protein sequence ID" value="KAK5529514.1"/>
    <property type="molecule type" value="Genomic_DNA"/>
</dbReference>
<feature type="region of interest" description="Disordered" evidence="1">
    <location>
        <begin position="1"/>
        <end position="1066"/>
    </location>
</feature>
<protein>
    <submittedName>
        <fullName evidence="2">Uncharacterized protein</fullName>
    </submittedName>
</protein>
<feature type="compositionally biased region" description="Low complexity" evidence="1">
    <location>
        <begin position="221"/>
        <end position="230"/>
    </location>
</feature>
<feature type="compositionally biased region" description="Gly residues" evidence="1">
    <location>
        <begin position="385"/>
        <end position="399"/>
    </location>
</feature>
<feature type="compositionally biased region" description="Polar residues" evidence="1">
    <location>
        <begin position="56"/>
        <end position="67"/>
    </location>
</feature>
<feature type="compositionally biased region" description="Low complexity" evidence="1">
    <location>
        <begin position="1096"/>
        <end position="1117"/>
    </location>
</feature>
<name>A0AAV9PWW6_9PEZI</name>
<organism evidence="2 3">
    <name type="scientific">Vermiconidia calcicola</name>
    <dbReference type="NCBI Taxonomy" id="1690605"/>
    <lineage>
        <taxon>Eukaryota</taxon>
        <taxon>Fungi</taxon>
        <taxon>Dikarya</taxon>
        <taxon>Ascomycota</taxon>
        <taxon>Pezizomycotina</taxon>
        <taxon>Dothideomycetes</taxon>
        <taxon>Dothideomycetidae</taxon>
        <taxon>Mycosphaerellales</taxon>
        <taxon>Extremaceae</taxon>
        <taxon>Vermiconidia</taxon>
    </lineage>
</organism>
<feature type="compositionally biased region" description="Low complexity" evidence="1">
    <location>
        <begin position="359"/>
        <end position="373"/>
    </location>
</feature>
<feature type="compositionally biased region" description="Low complexity" evidence="1">
    <location>
        <begin position="151"/>
        <end position="170"/>
    </location>
</feature>
<feature type="compositionally biased region" description="Low complexity" evidence="1">
    <location>
        <begin position="120"/>
        <end position="130"/>
    </location>
</feature>